<dbReference type="Proteomes" id="UP001163882">
    <property type="component" value="Chromosome"/>
</dbReference>
<evidence type="ECO:0000313" key="2">
    <source>
        <dbReference type="EMBL" id="UYQ70570.1"/>
    </source>
</evidence>
<sequence>MAQELLMYWVLVGLAIGLVGAFLFGTELIWRYLAAGVAGAVAISFAIAYFGIDVPIANWLVRQLSVAAAGAVFVVTFVRVVDTSA</sequence>
<feature type="transmembrane region" description="Helical" evidence="1">
    <location>
        <begin position="64"/>
        <end position="81"/>
    </location>
</feature>
<evidence type="ECO:0000313" key="3">
    <source>
        <dbReference type="Proteomes" id="UP001163882"/>
    </source>
</evidence>
<reference evidence="2" key="1">
    <citation type="submission" date="2022-10" db="EMBL/GenBank/DDBJ databases">
        <title>YIM 151497 complete genome.</title>
        <authorList>
            <person name="Chen X."/>
        </authorList>
    </citation>
    <scope>NUCLEOTIDE SEQUENCE</scope>
    <source>
        <strain evidence="2">YIM 151497</strain>
    </source>
</reference>
<protein>
    <recommendedName>
        <fullName evidence="4">GlsB/YeaQ/YmgE family stress response membrane protein</fullName>
    </recommendedName>
</protein>
<evidence type="ECO:0000256" key="1">
    <source>
        <dbReference type="SAM" id="Phobius"/>
    </source>
</evidence>
<proteinExistence type="predicted"/>
<keyword evidence="1" id="KW-1133">Transmembrane helix</keyword>
<accession>A0ABY6IIZ1</accession>
<keyword evidence="1" id="KW-0472">Membrane</keyword>
<evidence type="ECO:0008006" key="4">
    <source>
        <dbReference type="Google" id="ProtNLM"/>
    </source>
</evidence>
<keyword evidence="1" id="KW-0812">Transmembrane</keyword>
<feature type="transmembrane region" description="Helical" evidence="1">
    <location>
        <begin position="32"/>
        <end position="52"/>
    </location>
</feature>
<name>A0ABY6IIZ1_9HYPH</name>
<dbReference type="EMBL" id="CP107716">
    <property type="protein sequence ID" value="UYQ70570.1"/>
    <property type="molecule type" value="Genomic_DNA"/>
</dbReference>
<dbReference type="RefSeq" id="WP_264224261.1">
    <property type="nucleotide sequence ID" value="NZ_CP107716.1"/>
</dbReference>
<organism evidence="2 3">
    <name type="scientific">Pelagibacterium flavum</name>
    <dbReference type="NCBI Taxonomy" id="2984530"/>
    <lineage>
        <taxon>Bacteria</taxon>
        <taxon>Pseudomonadati</taxon>
        <taxon>Pseudomonadota</taxon>
        <taxon>Alphaproteobacteria</taxon>
        <taxon>Hyphomicrobiales</taxon>
        <taxon>Devosiaceae</taxon>
        <taxon>Pelagibacterium</taxon>
    </lineage>
</organism>
<gene>
    <name evidence="2" type="ORF">OF122_10805</name>
</gene>
<keyword evidence="3" id="KW-1185">Reference proteome</keyword>
<feature type="transmembrane region" description="Helical" evidence="1">
    <location>
        <begin position="6"/>
        <end position="25"/>
    </location>
</feature>